<name>A0A4V2YAE5_9ACTN</name>
<evidence type="ECO:0000313" key="3">
    <source>
        <dbReference type="Proteomes" id="UP000294543"/>
    </source>
</evidence>
<comment type="caution">
    <text evidence="2">The sequence shown here is derived from an EMBL/GenBank/DDBJ whole genome shotgun (WGS) entry which is preliminary data.</text>
</comment>
<dbReference type="NCBIfam" id="TIGR02246">
    <property type="entry name" value="SgcJ/EcaC family oxidoreductase"/>
    <property type="match status" value="1"/>
</dbReference>
<evidence type="ECO:0000313" key="2">
    <source>
        <dbReference type="EMBL" id="TDD03456.1"/>
    </source>
</evidence>
<feature type="domain" description="DUF4440" evidence="1">
    <location>
        <begin position="18"/>
        <end position="129"/>
    </location>
</feature>
<dbReference type="Proteomes" id="UP000294543">
    <property type="component" value="Unassembled WGS sequence"/>
</dbReference>
<dbReference type="EMBL" id="SMKP01000326">
    <property type="protein sequence ID" value="TDD03456.1"/>
    <property type="molecule type" value="Genomic_DNA"/>
</dbReference>
<protein>
    <submittedName>
        <fullName evidence="2">SgcJ/EcaC family oxidoreductase</fullName>
    </submittedName>
</protein>
<dbReference type="Gene3D" id="3.10.450.50">
    <property type="match status" value="1"/>
</dbReference>
<keyword evidence="3" id="KW-1185">Reference proteome</keyword>
<dbReference type="AlphaFoldDB" id="A0A4V2YAE5"/>
<dbReference type="InterPro" id="IPR011944">
    <property type="entry name" value="Steroid_delta5-4_isomerase"/>
</dbReference>
<dbReference type="InterPro" id="IPR027843">
    <property type="entry name" value="DUF4440"/>
</dbReference>
<evidence type="ECO:0000259" key="1">
    <source>
        <dbReference type="Pfam" id="PF14534"/>
    </source>
</evidence>
<accession>A0A4V2YAE5</accession>
<sequence>MHVPIDRKGNVMTAERQVLAVLDEVYAAWAANAADAFVAPYDEVATAILPGAFLPNCEAIRTTMATVFAGELKGSKAVHEVQDVRFVGTDAAIVVGKGAVVPSGQADPDPASRSLETWVLSRRGGAWRIAAFHNCAA</sequence>
<reference evidence="2 3" key="1">
    <citation type="submission" date="2019-03" db="EMBL/GenBank/DDBJ databases">
        <title>Draft genome sequences of novel Actinobacteria.</title>
        <authorList>
            <person name="Sahin N."/>
            <person name="Ay H."/>
            <person name="Saygin H."/>
        </authorList>
    </citation>
    <scope>NUCLEOTIDE SEQUENCE [LARGE SCALE GENOMIC DNA]</scope>
    <source>
        <strain evidence="2 3">KC712</strain>
    </source>
</reference>
<organism evidence="2 3">
    <name type="scientific">Nonomuraea diastatica</name>
    <dbReference type="NCBI Taxonomy" id="1848329"/>
    <lineage>
        <taxon>Bacteria</taxon>
        <taxon>Bacillati</taxon>
        <taxon>Actinomycetota</taxon>
        <taxon>Actinomycetes</taxon>
        <taxon>Streptosporangiales</taxon>
        <taxon>Streptosporangiaceae</taxon>
        <taxon>Nonomuraea</taxon>
    </lineage>
</organism>
<dbReference type="Pfam" id="PF14534">
    <property type="entry name" value="DUF4440"/>
    <property type="match status" value="1"/>
</dbReference>
<gene>
    <name evidence="2" type="ORF">E1294_50700</name>
</gene>
<dbReference type="InterPro" id="IPR032710">
    <property type="entry name" value="NTF2-like_dom_sf"/>
</dbReference>
<dbReference type="SUPFAM" id="SSF54427">
    <property type="entry name" value="NTF2-like"/>
    <property type="match status" value="1"/>
</dbReference>
<proteinExistence type="predicted"/>